<dbReference type="Proteomes" id="UP001460270">
    <property type="component" value="Unassembled WGS sequence"/>
</dbReference>
<feature type="region of interest" description="Disordered" evidence="1">
    <location>
        <begin position="22"/>
        <end position="41"/>
    </location>
</feature>
<evidence type="ECO:0000313" key="3">
    <source>
        <dbReference type="Proteomes" id="UP001460270"/>
    </source>
</evidence>
<accession>A0AAW0MII8</accession>
<protein>
    <submittedName>
        <fullName evidence="2">Uncharacterized protein</fullName>
    </submittedName>
</protein>
<comment type="caution">
    <text evidence="2">The sequence shown here is derived from an EMBL/GenBank/DDBJ whole genome shotgun (WGS) entry which is preliminary data.</text>
</comment>
<reference evidence="3" key="1">
    <citation type="submission" date="2024-04" db="EMBL/GenBank/DDBJ databases">
        <title>Salinicola lusitanus LLJ914,a marine bacterium isolated from the Okinawa Trough.</title>
        <authorList>
            <person name="Li J."/>
        </authorList>
    </citation>
    <scope>NUCLEOTIDE SEQUENCE [LARGE SCALE GENOMIC DNA]</scope>
</reference>
<evidence type="ECO:0000256" key="1">
    <source>
        <dbReference type="SAM" id="MobiDB-lite"/>
    </source>
</evidence>
<gene>
    <name evidence="2" type="ORF">WMY93_034405</name>
</gene>
<sequence length="120" mass="13029">MSHWEEAKGKTQDTLEGLCLSTVLGTPRDPPRRAGGGVYGQGSLGVLAQTAAPATRPRIKRKKMDGWASVVVLTKRRARSQRDKEARWECKERVKDQDEAWSAGAPSGEAVASGADRRAL</sequence>
<feature type="region of interest" description="Disordered" evidence="1">
    <location>
        <begin position="81"/>
        <end position="120"/>
    </location>
</feature>
<dbReference type="EMBL" id="JBBPFD010000618">
    <property type="protein sequence ID" value="KAK7878083.1"/>
    <property type="molecule type" value="Genomic_DNA"/>
</dbReference>
<evidence type="ECO:0000313" key="2">
    <source>
        <dbReference type="EMBL" id="KAK7878083.1"/>
    </source>
</evidence>
<feature type="compositionally biased region" description="Basic and acidic residues" evidence="1">
    <location>
        <begin position="81"/>
        <end position="98"/>
    </location>
</feature>
<feature type="non-terminal residue" evidence="2">
    <location>
        <position position="120"/>
    </location>
</feature>
<organism evidence="2 3">
    <name type="scientific">Mugilogobius chulae</name>
    <name type="common">yellowstripe goby</name>
    <dbReference type="NCBI Taxonomy" id="88201"/>
    <lineage>
        <taxon>Eukaryota</taxon>
        <taxon>Metazoa</taxon>
        <taxon>Chordata</taxon>
        <taxon>Craniata</taxon>
        <taxon>Vertebrata</taxon>
        <taxon>Euteleostomi</taxon>
        <taxon>Actinopterygii</taxon>
        <taxon>Neopterygii</taxon>
        <taxon>Teleostei</taxon>
        <taxon>Neoteleostei</taxon>
        <taxon>Acanthomorphata</taxon>
        <taxon>Gobiaria</taxon>
        <taxon>Gobiiformes</taxon>
        <taxon>Gobioidei</taxon>
        <taxon>Gobiidae</taxon>
        <taxon>Gobionellinae</taxon>
        <taxon>Mugilogobius</taxon>
    </lineage>
</organism>
<name>A0AAW0MII8_9GOBI</name>
<keyword evidence="3" id="KW-1185">Reference proteome</keyword>
<proteinExistence type="predicted"/>
<dbReference type="AlphaFoldDB" id="A0AAW0MII8"/>